<evidence type="ECO:0000256" key="1">
    <source>
        <dbReference type="SAM" id="SignalP"/>
    </source>
</evidence>
<organism evidence="2 3">
    <name type="scientific">Pseudohalioglobus lutimaris</name>
    <dbReference type="NCBI Taxonomy" id="1737061"/>
    <lineage>
        <taxon>Bacteria</taxon>
        <taxon>Pseudomonadati</taxon>
        <taxon>Pseudomonadota</taxon>
        <taxon>Gammaproteobacteria</taxon>
        <taxon>Cellvibrionales</taxon>
        <taxon>Halieaceae</taxon>
        <taxon>Pseudohalioglobus</taxon>
    </lineage>
</organism>
<protein>
    <recommendedName>
        <fullName evidence="4">NIPSNAP domain-containing protein</fullName>
    </recommendedName>
</protein>
<keyword evidence="3" id="KW-1185">Reference proteome</keyword>
<evidence type="ECO:0008006" key="4">
    <source>
        <dbReference type="Google" id="ProtNLM"/>
    </source>
</evidence>
<dbReference type="EMBL" id="PKUS01000001">
    <property type="protein sequence ID" value="PLW70686.1"/>
    <property type="molecule type" value="Genomic_DNA"/>
</dbReference>
<dbReference type="Proteomes" id="UP000235005">
    <property type="component" value="Unassembled WGS sequence"/>
</dbReference>
<keyword evidence="1" id="KW-0732">Signal</keyword>
<gene>
    <name evidence="2" type="ORF">C0039_00705</name>
</gene>
<dbReference type="AlphaFoldDB" id="A0A2N5X871"/>
<evidence type="ECO:0000313" key="3">
    <source>
        <dbReference type="Proteomes" id="UP000235005"/>
    </source>
</evidence>
<evidence type="ECO:0000313" key="2">
    <source>
        <dbReference type="EMBL" id="PLW70686.1"/>
    </source>
</evidence>
<feature type="signal peptide" evidence="1">
    <location>
        <begin position="1"/>
        <end position="18"/>
    </location>
</feature>
<sequence length="248" mass="26588">MVLGITAVLIAWAPAALTQEGGAKPAPVEAFYCNLQPGKSMKDLMKVAGSFSRWAGKNDPTYAAWILTPQFATFTDGPQLIWLGSHPSGNHMGKGLDAWQAGGGDIQEEFNEVIACGQHGLASSVEINAPDGPPEDGVVMFVECSMADEGEWQKAIAGHKKYAAAMRSLGAKNSNWVFFPMLGGSSDRDFDYWSVATFSNWTDYFAAYEIYMTGGGWQKGMESLKGAATCAAGSATVWDAKMVHKPAR</sequence>
<feature type="chain" id="PRO_5014613680" description="NIPSNAP domain-containing protein" evidence="1">
    <location>
        <begin position="19"/>
        <end position="248"/>
    </location>
</feature>
<reference evidence="2 3" key="1">
    <citation type="submission" date="2018-01" db="EMBL/GenBank/DDBJ databases">
        <title>The draft genome sequence of Halioglobus lutimaris HF004.</title>
        <authorList>
            <person name="Du Z.-J."/>
            <person name="Shi M.-J."/>
        </authorList>
    </citation>
    <scope>NUCLEOTIDE SEQUENCE [LARGE SCALE GENOMIC DNA]</scope>
    <source>
        <strain evidence="2 3">HF004</strain>
    </source>
</reference>
<comment type="caution">
    <text evidence="2">The sequence shown here is derived from an EMBL/GenBank/DDBJ whole genome shotgun (WGS) entry which is preliminary data.</text>
</comment>
<name>A0A2N5X871_9GAMM</name>
<proteinExistence type="predicted"/>
<accession>A0A2N5X871</accession>